<dbReference type="Proteomes" id="UP001623349">
    <property type="component" value="Unassembled WGS sequence"/>
</dbReference>
<keyword evidence="5" id="KW-0963">Cytoplasm</keyword>
<reference evidence="15 16" key="1">
    <citation type="submission" date="2024-08" db="EMBL/GenBank/DDBJ databases">
        <title>The draft genome of Apodemus speciosus.</title>
        <authorList>
            <person name="Nabeshima K."/>
            <person name="Suzuki S."/>
            <person name="Onuma M."/>
        </authorList>
    </citation>
    <scope>NUCLEOTIDE SEQUENCE [LARGE SCALE GENOMIC DNA]</scope>
    <source>
        <strain evidence="15">IB14-021</strain>
    </source>
</reference>
<proteinExistence type="inferred from homology"/>
<evidence type="ECO:0000313" key="16">
    <source>
        <dbReference type="Proteomes" id="UP001623349"/>
    </source>
</evidence>
<evidence type="ECO:0000256" key="10">
    <source>
        <dbReference type="ARBA" id="ARBA00023212"/>
    </source>
</evidence>
<dbReference type="InterPro" id="IPR042091">
    <property type="entry name" value="Ska2_N"/>
</dbReference>
<evidence type="ECO:0000313" key="15">
    <source>
        <dbReference type="EMBL" id="GAB1296627.1"/>
    </source>
</evidence>
<dbReference type="Gene3D" id="6.10.250.1380">
    <property type="match status" value="1"/>
</dbReference>
<evidence type="ECO:0000256" key="9">
    <source>
        <dbReference type="ARBA" id="ARBA00022838"/>
    </source>
</evidence>
<organism evidence="15 16">
    <name type="scientific">Apodemus speciosus</name>
    <name type="common">Large Japanese field mouse</name>
    <dbReference type="NCBI Taxonomy" id="105296"/>
    <lineage>
        <taxon>Eukaryota</taxon>
        <taxon>Metazoa</taxon>
        <taxon>Chordata</taxon>
        <taxon>Craniata</taxon>
        <taxon>Vertebrata</taxon>
        <taxon>Euteleostomi</taxon>
        <taxon>Mammalia</taxon>
        <taxon>Eutheria</taxon>
        <taxon>Euarchontoglires</taxon>
        <taxon>Glires</taxon>
        <taxon>Rodentia</taxon>
        <taxon>Myomorpha</taxon>
        <taxon>Muroidea</taxon>
        <taxon>Muridae</taxon>
        <taxon>Murinae</taxon>
        <taxon>Apodemus</taxon>
    </lineage>
</organism>
<evidence type="ECO:0000259" key="14">
    <source>
        <dbReference type="Pfam" id="PF16740"/>
    </source>
</evidence>
<protein>
    <recommendedName>
        <fullName evidence="13">Protein FAM33A</fullName>
    </recommendedName>
</protein>
<dbReference type="PANTHER" id="PTHR32017">
    <property type="entry name" value="SPINDLE AND KINETOCHORE-ASSOCIATED PROTEIN 2"/>
    <property type="match status" value="1"/>
</dbReference>
<evidence type="ECO:0000256" key="1">
    <source>
        <dbReference type="ARBA" id="ARBA00004186"/>
    </source>
</evidence>
<evidence type="ECO:0000256" key="11">
    <source>
        <dbReference type="ARBA" id="ARBA00023306"/>
    </source>
</evidence>
<evidence type="ECO:0000256" key="3">
    <source>
        <dbReference type="ARBA" id="ARBA00010684"/>
    </source>
</evidence>
<accession>A0ABQ0FBK1</accession>
<evidence type="ECO:0000256" key="2">
    <source>
        <dbReference type="ARBA" id="ARBA00004629"/>
    </source>
</evidence>
<keyword evidence="7" id="KW-0493">Microtubule</keyword>
<dbReference type="Pfam" id="PF16740">
    <property type="entry name" value="SKA2"/>
    <property type="match status" value="1"/>
</dbReference>
<keyword evidence="10" id="KW-0206">Cytoskeleton</keyword>
<evidence type="ECO:0000256" key="5">
    <source>
        <dbReference type="ARBA" id="ARBA00022490"/>
    </source>
</evidence>
<comment type="caution">
    <text evidence="15">The sequence shown here is derived from an EMBL/GenBank/DDBJ whole genome shotgun (WGS) entry which is preliminary data.</text>
</comment>
<dbReference type="InterPro" id="IPR026762">
    <property type="entry name" value="Ska2"/>
</dbReference>
<evidence type="ECO:0000256" key="12">
    <source>
        <dbReference type="ARBA" id="ARBA00023328"/>
    </source>
</evidence>
<comment type="subcellular location">
    <subcellularLocation>
        <location evidence="2">Chromosome</location>
        <location evidence="2">Centromere</location>
        <location evidence="2">Kinetochore</location>
    </subcellularLocation>
    <subcellularLocation>
        <location evidence="1">Cytoplasm</location>
        <location evidence="1">Cytoskeleton</location>
        <location evidence="1">Spindle</location>
    </subcellularLocation>
</comment>
<keyword evidence="8" id="KW-0498">Mitosis</keyword>
<keyword evidence="12" id="KW-0137">Centromere</keyword>
<keyword evidence="16" id="KW-1185">Reference proteome</keyword>
<name>A0ABQ0FBK1_APOSI</name>
<evidence type="ECO:0000256" key="6">
    <source>
        <dbReference type="ARBA" id="ARBA00022618"/>
    </source>
</evidence>
<feature type="domain" description="Ska2 N-terminal" evidence="14">
    <location>
        <begin position="2"/>
        <end position="101"/>
    </location>
</feature>
<evidence type="ECO:0000256" key="4">
    <source>
        <dbReference type="ARBA" id="ARBA00022454"/>
    </source>
</evidence>
<evidence type="ECO:0000256" key="8">
    <source>
        <dbReference type="ARBA" id="ARBA00022776"/>
    </source>
</evidence>
<comment type="similarity">
    <text evidence="3">Belongs to the SKA2 family.</text>
</comment>
<sequence>MEAEVDKLELMFQKADSDLDYLQYRLEYEIKTNHSHSAGEVKNAGTILKELSAIKSRYQALCARFKEVSVEQKETKSCICALLNKTMTTIQELQKQTNLELVSLYSTILDSKQSSCFSLLSPFNYRNVPPQWDSSGLYRNYLTLLTEEEKAVTEQLKSHMPDLI</sequence>
<keyword evidence="6" id="KW-0132">Cell division</keyword>
<evidence type="ECO:0000256" key="7">
    <source>
        <dbReference type="ARBA" id="ARBA00022701"/>
    </source>
</evidence>
<dbReference type="EMBL" id="BAAFST010000011">
    <property type="protein sequence ID" value="GAB1296627.1"/>
    <property type="molecule type" value="Genomic_DNA"/>
</dbReference>
<dbReference type="PANTHER" id="PTHR32017:SF3">
    <property type="entry name" value="SPINDLE AND KINETOCHORE-ASSOCIATED PROTEIN 2"/>
    <property type="match status" value="1"/>
</dbReference>
<keyword evidence="9" id="KW-0995">Kinetochore</keyword>
<evidence type="ECO:0000256" key="13">
    <source>
        <dbReference type="ARBA" id="ARBA00029651"/>
    </source>
</evidence>
<keyword evidence="11" id="KW-0131">Cell cycle</keyword>
<gene>
    <name evidence="15" type="ORF">APTSU1_001186200</name>
</gene>
<keyword evidence="4" id="KW-0158">Chromosome</keyword>